<dbReference type="Proteomes" id="UP001596414">
    <property type="component" value="Unassembled WGS sequence"/>
</dbReference>
<feature type="compositionally biased region" description="Low complexity" evidence="1">
    <location>
        <begin position="139"/>
        <end position="157"/>
    </location>
</feature>
<keyword evidence="2" id="KW-0472">Membrane</keyword>
<evidence type="ECO:0000313" key="4">
    <source>
        <dbReference type="Proteomes" id="UP001596414"/>
    </source>
</evidence>
<evidence type="ECO:0000256" key="2">
    <source>
        <dbReference type="SAM" id="Phobius"/>
    </source>
</evidence>
<sequence length="157" mass="16186">MSESDASPWLFLFGLVVFLGSGTLFVVDLVRGVDPWWSIVANATGAVVLIGWAALDTIRDPDSAVATVGGATGTALLLYGLYLSGAGVVITVTGLLRHDHLDIGVLYLGVAVTAVILGYLVFPSGTVLGEDDERETTTASGEVPSAPSSSSESDTEE</sequence>
<protein>
    <recommendedName>
        <fullName evidence="5">SPW repeat-containing protein</fullName>
    </recommendedName>
</protein>
<comment type="caution">
    <text evidence="3">The sequence shown here is derived from an EMBL/GenBank/DDBJ whole genome shotgun (WGS) entry which is preliminary data.</text>
</comment>
<evidence type="ECO:0000256" key="1">
    <source>
        <dbReference type="SAM" id="MobiDB-lite"/>
    </source>
</evidence>
<accession>A0ABD5X0P0</accession>
<proteinExistence type="predicted"/>
<feature type="transmembrane region" description="Helical" evidence="2">
    <location>
        <begin position="6"/>
        <end position="29"/>
    </location>
</feature>
<organism evidence="3 4">
    <name type="scientific">Halovenus rubra</name>
    <dbReference type="NCBI Taxonomy" id="869890"/>
    <lineage>
        <taxon>Archaea</taxon>
        <taxon>Methanobacteriati</taxon>
        <taxon>Methanobacteriota</taxon>
        <taxon>Stenosarchaea group</taxon>
        <taxon>Halobacteria</taxon>
        <taxon>Halobacteriales</taxon>
        <taxon>Haloarculaceae</taxon>
        <taxon>Halovenus</taxon>
    </lineage>
</organism>
<gene>
    <name evidence="3" type="ORF">ACFQJ7_01075</name>
</gene>
<reference evidence="3 4" key="1">
    <citation type="journal article" date="2014" name="Int. J. Syst. Evol. Microbiol.">
        <title>Complete genome sequence of Corynebacterium casei LMG S-19264T (=DSM 44701T), isolated from a smear-ripened cheese.</title>
        <authorList>
            <consortium name="US DOE Joint Genome Institute (JGI-PGF)"/>
            <person name="Walter F."/>
            <person name="Albersmeier A."/>
            <person name="Kalinowski J."/>
            <person name="Ruckert C."/>
        </authorList>
    </citation>
    <scope>NUCLEOTIDE SEQUENCE [LARGE SCALE GENOMIC DNA]</scope>
    <source>
        <strain evidence="3 4">CGMCC 4.7215</strain>
    </source>
</reference>
<dbReference type="RefSeq" id="WP_267637644.1">
    <property type="nucleotide sequence ID" value="NZ_JAODIY010000010.1"/>
</dbReference>
<feature type="region of interest" description="Disordered" evidence="1">
    <location>
        <begin position="131"/>
        <end position="157"/>
    </location>
</feature>
<feature type="transmembrane region" description="Helical" evidence="2">
    <location>
        <begin position="75"/>
        <end position="96"/>
    </location>
</feature>
<keyword evidence="2" id="KW-0812">Transmembrane</keyword>
<name>A0ABD5X0P0_9EURY</name>
<feature type="transmembrane region" description="Helical" evidence="2">
    <location>
        <begin position="103"/>
        <end position="122"/>
    </location>
</feature>
<dbReference type="EMBL" id="JBHSZQ010000001">
    <property type="protein sequence ID" value="MFC7124636.1"/>
    <property type="molecule type" value="Genomic_DNA"/>
</dbReference>
<keyword evidence="2" id="KW-1133">Transmembrane helix</keyword>
<evidence type="ECO:0000313" key="3">
    <source>
        <dbReference type="EMBL" id="MFC7124636.1"/>
    </source>
</evidence>
<evidence type="ECO:0008006" key="5">
    <source>
        <dbReference type="Google" id="ProtNLM"/>
    </source>
</evidence>
<feature type="transmembrane region" description="Helical" evidence="2">
    <location>
        <begin position="36"/>
        <end position="55"/>
    </location>
</feature>
<dbReference type="AlphaFoldDB" id="A0ABD5X0P0"/>